<dbReference type="Proteomes" id="UP000735302">
    <property type="component" value="Unassembled WGS sequence"/>
</dbReference>
<proteinExistence type="predicted"/>
<evidence type="ECO:0000256" key="1">
    <source>
        <dbReference type="SAM" id="MobiDB-lite"/>
    </source>
</evidence>
<protein>
    <submittedName>
        <fullName evidence="2">Uncharacterized protein</fullName>
    </submittedName>
</protein>
<sequence>MSAEMVQPANLTKEEKDFLGSARNRDAYDEEKTEEEIEKEGYGRSAPSTPTSLLSVPEAATYDSTYVTIMDEPLHPTTSATVSTIDNLRNASEYYRKKN</sequence>
<keyword evidence="3" id="KW-1185">Reference proteome</keyword>
<evidence type="ECO:0000313" key="3">
    <source>
        <dbReference type="Proteomes" id="UP000735302"/>
    </source>
</evidence>
<comment type="caution">
    <text evidence="2">The sequence shown here is derived from an EMBL/GenBank/DDBJ whole genome shotgun (WGS) entry which is preliminary data.</text>
</comment>
<feature type="compositionally biased region" description="Basic and acidic residues" evidence="1">
    <location>
        <begin position="12"/>
        <end position="27"/>
    </location>
</feature>
<organism evidence="2 3">
    <name type="scientific">Plakobranchus ocellatus</name>
    <dbReference type="NCBI Taxonomy" id="259542"/>
    <lineage>
        <taxon>Eukaryota</taxon>
        <taxon>Metazoa</taxon>
        <taxon>Spiralia</taxon>
        <taxon>Lophotrochozoa</taxon>
        <taxon>Mollusca</taxon>
        <taxon>Gastropoda</taxon>
        <taxon>Heterobranchia</taxon>
        <taxon>Euthyneura</taxon>
        <taxon>Panpulmonata</taxon>
        <taxon>Sacoglossa</taxon>
        <taxon>Placobranchoidea</taxon>
        <taxon>Plakobranchidae</taxon>
        <taxon>Plakobranchus</taxon>
    </lineage>
</organism>
<feature type="compositionally biased region" description="Acidic residues" evidence="1">
    <location>
        <begin position="28"/>
        <end position="38"/>
    </location>
</feature>
<evidence type="ECO:0000313" key="2">
    <source>
        <dbReference type="EMBL" id="GFN78802.1"/>
    </source>
</evidence>
<gene>
    <name evidence="2" type="ORF">PoB_000530800</name>
</gene>
<dbReference type="EMBL" id="BLXT01000604">
    <property type="protein sequence ID" value="GFN78802.1"/>
    <property type="molecule type" value="Genomic_DNA"/>
</dbReference>
<feature type="region of interest" description="Disordered" evidence="1">
    <location>
        <begin position="1"/>
        <end position="54"/>
    </location>
</feature>
<dbReference type="AlphaFoldDB" id="A0AAV3Y9H3"/>
<accession>A0AAV3Y9H3</accession>
<reference evidence="2 3" key="1">
    <citation type="journal article" date="2021" name="Elife">
        <title>Chloroplast acquisition without the gene transfer in kleptoplastic sea slugs, Plakobranchus ocellatus.</title>
        <authorList>
            <person name="Maeda T."/>
            <person name="Takahashi S."/>
            <person name="Yoshida T."/>
            <person name="Shimamura S."/>
            <person name="Takaki Y."/>
            <person name="Nagai Y."/>
            <person name="Toyoda A."/>
            <person name="Suzuki Y."/>
            <person name="Arimoto A."/>
            <person name="Ishii H."/>
            <person name="Satoh N."/>
            <person name="Nishiyama T."/>
            <person name="Hasebe M."/>
            <person name="Maruyama T."/>
            <person name="Minagawa J."/>
            <person name="Obokata J."/>
            <person name="Shigenobu S."/>
        </authorList>
    </citation>
    <scope>NUCLEOTIDE SEQUENCE [LARGE SCALE GENOMIC DNA]</scope>
</reference>
<name>A0AAV3Y9H3_9GAST</name>